<dbReference type="PANTHER" id="PTHR39639:SF1">
    <property type="entry name" value="DUF262 DOMAIN-CONTAINING PROTEIN"/>
    <property type="match status" value="1"/>
</dbReference>
<dbReference type="Proteomes" id="UP000471435">
    <property type="component" value="Unassembled WGS sequence"/>
</dbReference>
<organism evidence="2 3">
    <name type="scientific">Pontixanthobacter luteolus</name>
    <dbReference type="NCBI Taxonomy" id="295089"/>
    <lineage>
        <taxon>Bacteria</taxon>
        <taxon>Pseudomonadati</taxon>
        <taxon>Pseudomonadota</taxon>
        <taxon>Alphaproteobacteria</taxon>
        <taxon>Sphingomonadales</taxon>
        <taxon>Erythrobacteraceae</taxon>
        <taxon>Pontixanthobacter</taxon>
    </lineage>
</organism>
<dbReference type="RefSeq" id="WP_160731411.1">
    <property type="nucleotide sequence ID" value="NZ_WTYP01000002.1"/>
</dbReference>
<reference evidence="2 3" key="1">
    <citation type="submission" date="2019-12" db="EMBL/GenBank/DDBJ databases">
        <title>Genomic-based taxomic classification of the family Erythrobacteraceae.</title>
        <authorList>
            <person name="Xu L."/>
        </authorList>
    </citation>
    <scope>NUCLEOTIDE SEQUENCE [LARGE SCALE GENOMIC DNA]</scope>
    <source>
        <strain evidence="2 3">SW-109</strain>
    </source>
</reference>
<evidence type="ECO:0000313" key="2">
    <source>
        <dbReference type="EMBL" id="MXP48206.1"/>
    </source>
</evidence>
<evidence type="ECO:0000259" key="1">
    <source>
        <dbReference type="Pfam" id="PF03235"/>
    </source>
</evidence>
<dbReference type="PANTHER" id="PTHR39639">
    <property type="entry name" value="CHROMOSOME 16, WHOLE GENOME SHOTGUN SEQUENCE"/>
    <property type="match status" value="1"/>
</dbReference>
<sequence>MVHWNLSPHPISDIRDWSDAGRLELQPDFQRREVWAMTAKVMLIDSILSDIPLPKVFLSKVMRDGSTYRIVIDGQQRISTILDYLRDSFALDAPYSGPNEGKKFSQLDEETQAKILQYRIDFNEATNPTDRETRDVYMRVNKYTTPLTKQELRRADFPGDFLNFVEETSVNDFFDQAAIFTPTDRRRYGDAEYLSEIVAALIDGVQDKKATLDSFYIKYAEWDQDHKGNISDRLSLALADIGEIFSTFPEGLKKTRFRQKADFYSLVLAVDALRLREGSIQGKDLSDLSDDLGLLDAEIAPESMGAIFSEYAIKCVSQANSASSRRWRMNFLEAILAGTYLSCPPSAPAAGILKMVKQDSEAHCDMSYTSPKCPICDSKFSEADQYEDVAIGWPPSAKVFQVSNSRWVHQACADGASDWSIA</sequence>
<protein>
    <submittedName>
        <fullName evidence="2">DUF262 domain-containing protein</fullName>
    </submittedName>
</protein>
<name>A0A6I4V599_9SPHN</name>
<proteinExistence type="predicted"/>
<comment type="caution">
    <text evidence="2">The sequence shown here is derived from an EMBL/GenBank/DDBJ whole genome shotgun (WGS) entry which is preliminary data.</text>
</comment>
<feature type="domain" description="GmrSD restriction endonucleases N-terminal" evidence="1">
    <location>
        <begin position="25"/>
        <end position="157"/>
    </location>
</feature>
<dbReference type="InterPro" id="IPR004919">
    <property type="entry name" value="GmrSD_N"/>
</dbReference>
<accession>A0A6I4V599</accession>
<dbReference type="Pfam" id="PF03235">
    <property type="entry name" value="GmrSD_N"/>
    <property type="match status" value="1"/>
</dbReference>
<dbReference type="OrthoDB" id="9798761at2"/>
<keyword evidence="3" id="KW-1185">Reference proteome</keyword>
<evidence type="ECO:0000313" key="3">
    <source>
        <dbReference type="Proteomes" id="UP000471435"/>
    </source>
</evidence>
<dbReference type="AlphaFoldDB" id="A0A6I4V599"/>
<dbReference type="EMBL" id="WTYP01000002">
    <property type="protein sequence ID" value="MXP48206.1"/>
    <property type="molecule type" value="Genomic_DNA"/>
</dbReference>
<gene>
    <name evidence="2" type="ORF">GRI43_12495</name>
</gene>